<evidence type="ECO:0000313" key="2">
    <source>
        <dbReference type="EMBL" id="KAJ8902921.1"/>
    </source>
</evidence>
<comment type="caution">
    <text evidence="2">The sequence shown here is derived from an EMBL/GenBank/DDBJ whole genome shotgun (WGS) entry which is preliminary data.</text>
</comment>
<keyword evidence="3" id="KW-1185">Reference proteome</keyword>
<feature type="transmembrane region" description="Helical" evidence="1">
    <location>
        <begin position="100"/>
        <end position="122"/>
    </location>
</feature>
<feature type="transmembrane region" description="Helical" evidence="1">
    <location>
        <begin position="12"/>
        <end position="34"/>
    </location>
</feature>
<dbReference type="AlphaFoldDB" id="A0AAV8UQQ8"/>
<dbReference type="EMBL" id="JAMWBK010000008">
    <property type="protein sequence ID" value="KAJ8902921.1"/>
    <property type="molecule type" value="Genomic_DNA"/>
</dbReference>
<evidence type="ECO:0000256" key="1">
    <source>
        <dbReference type="SAM" id="Phobius"/>
    </source>
</evidence>
<sequence length="172" mass="19116">MVGRSGRTFVPLWIPIFLGVVSFIALYDFSYIFLFPASGLDGEYGKYFPSHHDYADVDPIYAAPHLNRMVQIVIGPMGIIEIALNFSVATLFVIGSPATLAVALVANVYVIAKTCFYIVYDYPEVVTADLRKLFLLYIIPMLVWIIFPGIAVFQLGRAVTGLVSRDVLKKQS</sequence>
<evidence type="ECO:0000313" key="3">
    <source>
        <dbReference type="Proteomes" id="UP001157974"/>
    </source>
</evidence>
<reference evidence="2 3" key="1">
    <citation type="journal article" date="2023" name="Nat. Commun.">
        <title>Origin of minicircular mitochondrial genomes in red algae.</title>
        <authorList>
            <person name="Lee Y."/>
            <person name="Cho C.H."/>
            <person name="Lee Y.M."/>
            <person name="Park S.I."/>
            <person name="Yang J.H."/>
            <person name="West J.A."/>
            <person name="Bhattacharya D."/>
            <person name="Yoon H.S."/>
        </authorList>
    </citation>
    <scope>NUCLEOTIDE SEQUENCE [LARGE SCALE GENOMIC DNA]</scope>
    <source>
        <strain evidence="2 3">CCMP1338</strain>
        <tissue evidence="2">Whole cell</tissue>
    </source>
</reference>
<feature type="transmembrane region" description="Helical" evidence="1">
    <location>
        <begin position="134"/>
        <end position="155"/>
    </location>
</feature>
<protein>
    <recommendedName>
        <fullName evidence="4">EXPERA domain-containing protein</fullName>
    </recommendedName>
</protein>
<feature type="transmembrane region" description="Helical" evidence="1">
    <location>
        <begin position="72"/>
        <end position="94"/>
    </location>
</feature>
<keyword evidence="1" id="KW-0812">Transmembrane</keyword>
<evidence type="ECO:0008006" key="4">
    <source>
        <dbReference type="Google" id="ProtNLM"/>
    </source>
</evidence>
<keyword evidence="1" id="KW-0472">Membrane</keyword>
<gene>
    <name evidence="2" type="ORF">NDN08_006239</name>
</gene>
<proteinExistence type="predicted"/>
<name>A0AAV8UQQ8_9RHOD</name>
<keyword evidence="1" id="KW-1133">Transmembrane helix</keyword>
<dbReference type="Proteomes" id="UP001157974">
    <property type="component" value="Unassembled WGS sequence"/>
</dbReference>
<accession>A0AAV8UQQ8</accession>
<organism evidence="2 3">
    <name type="scientific">Rhodosorus marinus</name>
    <dbReference type="NCBI Taxonomy" id="101924"/>
    <lineage>
        <taxon>Eukaryota</taxon>
        <taxon>Rhodophyta</taxon>
        <taxon>Stylonematophyceae</taxon>
        <taxon>Stylonematales</taxon>
        <taxon>Stylonemataceae</taxon>
        <taxon>Rhodosorus</taxon>
    </lineage>
</organism>